<keyword evidence="6 8" id="KW-1133">Transmembrane helix</keyword>
<comment type="subcellular location">
    <subcellularLocation>
        <location evidence="1">Cell inner membrane</location>
        <topology evidence="1">Multi-pass membrane protein</topology>
    </subcellularLocation>
    <subcellularLocation>
        <location evidence="8">Cell membrane</location>
        <topology evidence="8">Multi-pass membrane protein</topology>
    </subcellularLocation>
</comment>
<feature type="transmembrane region" description="Helical" evidence="8">
    <location>
        <begin position="68"/>
        <end position="93"/>
    </location>
</feature>
<comment type="similarity">
    <text evidence="2 8">Belongs to the UPF0056 (MarC) family.</text>
</comment>
<evidence type="ECO:0000313" key="10">
    <source>
        <dbReference type="Proteomes" id="UP000823934"/>
    </source>
</evidence>
<feature type="transmembrane region" description="Helical" evidence="8">
    <location>
        <begin position="190"/>
        <end position="208"/>
    </location>
</feature>
<gene>
    <name evidence="9" type="ORF">H9889_00975</name>
</gene>
<dbReference type="NCBIfam" id="TIGR00427">
    <property type="entry name" value="NAAT family transporter"/>
    <property type="match status" value="1"/>
</dbReference>
<evidence type="ECO:0000256" key="6">
    <source>
        <dbReference type="ARBA" id="ARBA00022989"/>
    </source>
</evidence>
<evidence type="ECO:0000256" key="8">
    <source>
        <dbReference type="RuleBase" id="RU362048"/>
    </source>
</evidence>
<dbReference type="EMBL" id="DXHP01000022">
    <property type="protein sequence ID" value="HIW05890.1"/>
    <property type="molecule type" value="Genomic_DNA"/>
</dbReference>
<keyword evidence="5 8" id="KW-0812">Transmembrane</keyword>
<evidence type="ECO:0000256" key="5">
    <source>
        <dbReference type="ARBA" id="ARBA00022692"/>
    </source>
</evidence>
<keyword evidence="4" id="KW-0997">Cell inner membrane</keyword>
<feature type="transmembrane region" description="Helical" evidence="8">
    <location>
        <begin position="148"/>
        <end position="169"/>
    </location>
</feature>
<dbReference type="PANTHER" id="PTHR33508">
    <property type="entry name" value="UPF0056 MEMBRANE PROTEIN YHCE"/>
    <property type="match status" value="1"/>
</dbReference>
<dbReference type="NCBIfam" id="NF008228">
    <property type="entry name" value="PRK10995.1"/>
    <property type="match status" value="1"/>
</dbReference>
<dbReference type="GO" id="GO:0005886">
    <property type="term" value="C:plasma membrane"/>
    <property type="evidence" value="ECO:0007669"/>
    <property type="project" value="UniProtKB-SubCell"/>
</dbReference>
<dbReference type="InterPro" id="IPR002771">
    <property type="entry name" value="Multi_antbiot-R_MarC"/>
</dbReference>
<dbReference type="Proteomes" id="UP000823934">
    <property type="component" value="Unassembled WGS sequence"/>
</dbReference>
<keyword evidence="7 8" id="KW-0472">Membrane</keyword>
<dbReference type="PANTHER" id="PTHR33508:SF2">
    <property type="entry name" value="UPF0056 INNER MEMBRANE PROTEIN MARC"/>
    <property type="match status" value="1"/>
</dbReference>
<evidence type="ECO:0000256" key="7">
    <source>
        <dbReference type="ARBA" id="ARBA00023136"/>
    </source>
</evidence>
<sequence length="216" mass="22557">MIGLVKAIAFGVIILLPLANPLTAVAMFLGLAGGMSKEERNKTAVQSALYTLIILLVVWYAGNYIMEAFGISIAGLRIAGGLIVAFIGFTMLFPPAKAAGSAPLESAQSSSSISFVPLAMPATAGPGTIALVMSTASTLHTEHDISELVILLAPPIVAIVIAALLWLSLRFSNSIMKLLGQKGIGAISRLMGFLLVCIGVQFVINGVLEIVQHYHA</sequence>
<reference evidence="9" key="1">
    <citation type="journal article" date="2021" name="PeerJ">
        <title>Extensive microbial diversity within the chicken gut microbiome revealed by metagenomics and culture.</title>
        <authorList>
            <person name="Gilroy R."/>
            <person name="Ravi A."/>
            <person name="Getino M."/>
            <person name="Pursley I."/>
            <person name="Horton D.L."/>
            <person name="Alikhan N.F."/>
            <person name="Baker D."/>
            <person name="Gharbi K."/>
            <person name="Hall N."/>
            <person name="Watson M."/>
            <person name="Adriaenssens E.M."/>
            <person name="Foster-Nyarko E."/>
            <person name="Jarju S."/>
            <person name="Secka A."/>
            <person name="Antonio M."/>
            <person name="Oren A."/>
            <person name="Chaudhuri R.R."/>
            <person name="La Ragione R."/>
            <person name="Hildebrand F."/>
            <person name="Pallen M.J."/>
        </authorList>
    </citation>
    <scope>NUCLEOTIDE SEQUENCE</scope>
    <source>
        <strain evidence="9">CHK160-9182</strain>
    </source>
</reference>
<keyword evidence="3" id="KW-1003">Cell membrane</keyword>
<evidence type="ECO:0000256" key="2">
    <source>
        <dbReference type="ARBA" id="ARBA00009784"/>
    </source>
</evidence>
<evidence type="ECO:0000256" key="1">
    <source>
        <dbReference type="ARBA" id="ARBA00004429"/>
    </source>
</evidence>
<feature type="transmembrane region" description="Helical" evidence="8">
    <location>
        <begin position="6"/>
        <end position="32"/>
    </location>
</feature>
<feature type="transmembrane region" description="Helical" evidence="8">
    <location>
        <begin position="44"/>
        <end position="62"/>
    </location>
</feature>
<feature type="transmembrane region" description="Helical" evidence="8">
    <location>
        <begin position="114"/>
        <end position="136"/>
    </location>
</feature>
<dbReference type="AlphaFoldDB" id="A0A9D1Q337"/>
<organism evidence="9 10">
    <name type="scientific">Candidatus Ignatzschineria merdigallinarum</name>
    <dbReference type="NCBI Taxonomy" id="2838621"/>
    <lineage>
        <taxon>Bacteria</taxon>
        <taxon>Pseudomonadati</taxon>
        <taxon>Pseudomonadota</taxon>
        <taxon>Gammaproteobacteria</taxon>
        <taxon>Cardiobacteriales</taxon>
        <taxon>Ignatzschineriaceae</taxon>
        <taxon>Ignatzschineria</taxon>
    </lineage>
</organism>
<comment type="caution">
    <text evidence="9">The sequence shown here is derived from an EMBL/GenBank/DDBJ whole genome shotgun (WGS) entry which is preliminary data.</text>
</comment>
<proteinExistence type="inferred from homology"/>
<reference evidence="9" key="2">
    <citation type="submission" date="2021-04" db="EMBL/GenBank/DDBJ databases">
        <authorList>
            <person name="Gilroy R."/>
        </authorList>
    </citation>
    <scope>NUCLEOTIDE SEQUENCE</scope>
    <source>
        <strain evidence="9">CHK160-9182</strain>
    </source>
</reference>
<accession>A0A9D1Q337</accession>
<evidence type="ECO:0000313" key="9">
    <source>
        <dbReference type="EMBL" id="HIW05890.1"/>
    </source>
</evidence>
<dbReference type="Pfam" id="PF01914">
    <property type="entry name" value="MarC"/>
    <property type="match status" value="1"/>
</dbReference>
<name>A0A9D1Q337_9GAMM</name>
<evidence type="ECO:0000256" key="4">
    <source>
        <dbReference type="ARBA" id="ARBA00022519"/>
    </source>
</evidence>
<protein>
    <recommendedName>
        <fullName evidence="8">UPF0056 membrane protein</fullName>
    </recommendedName>
</protein>
<evidence type="ECO:0000256" key="3">
    <source>
        <dbReference type="ARBA" id="ARBA00022475"/>
    </source>
</evidence>